<dbReference type="EMBL" id="JACHBR010000001">
    <property type="protein sequence ID" value="MBB5629508.1"/>
    <property type="molecule type" value="Genomic_DNA"/>
</dbReference>
<dbReference type="AlphaFoldDB" id="A0A7W8Z8Q8"/>
<dbReference type="GO" id="GO:0005886">
    <property type="term" value="C:plasma membrane"/>
    <property type="evidence" value="ECO:0007669"/>
    <property type="project" value="UniProtKB-SubCell"/>
</dbReference>
<dbReference type="RefSeq" id="WP_184614638.1">
    <property type="nucleotide sequence ID" value="NZ_BOOS01000055.1"/>
</dbReference>
<evidence type="ECO:0000256" key="5">
    <source>
        <dbReference type="ARBA" id="ARBA00022989"/>
    </source>
</evidence>
<keyword evidence="3 8" id="KW-0812">Transmembrane</keyword>
<feature type="transmembrane region" description="Helical" evidence="8">
    <location>
        <begin position="44"/>
        <end position="66"/>
    </location>
</feature>
<dbReference type="Pfam" id="PF18967">
    <property type="entry name" value="PycTM"/>
    <property type="match status" value="1"/>
</dbReference>
<evidence type="ECO:0000256" key="6">
    <source>
        <dbReference type="ARBA" id="ARBA00023118"/>
    </source>
</evidence>
<evidence type="ECO:0000256" key="7">
    <source>
        <dbReference type="ARBA" id="ARBA00023136"/>
    </source>
</evidence>
<evidence type="ECO:0000256" key="4">
    <source>
        <dbReference type="ARBA" id="ARBA00022741"/>
    </source>
</evidence>
<comment type="subcellular location">
    <subcellularLocation>
        <location evidence="1">Cell membrane</location>
    </subcellularLocation>
</comment>
<proteinExistence type="predicted"/>
<evidence type="ECO:0000256" key="1">
    <source>
        <dbReference type="ARBA" id="ARBA00004236"/>
    </source>
</evidence>
<feature type="domain" description="Pycsar effector protein" evidence="9">
    <location>
        <begin position="26"/>
        <end position="169"/>
    </location>
</feature>
<feature type="transmembrane region" description="Helical" evidence="8">
    <location>
        <begin position="72"/>
        <end position="94"/>
    </location>
</feature>
<evidence type="ECO:0000313" key="10">
    <source>
        <dbReference type="EMBL" id="MBB5629508.1"/>
    </source>
</evidence>
<feature type="transmembrane region" description="Helical" evidence="8">
    <location>
        <begin position="151"/>
        <end position="171"/>
    </location>
</feature>
<evidence type="ECO:0000256" key="2">
    <source>
        <dbReference type="ARBA" id="ARBA00022475"/>
    </source>
</evidence>
<sequence length="174" mass="18083">MTTTPPPFVPRVPNADREILADLAGQSANARAELVRIDGKASGLLSWAGGAFAVIAGLTITASTATDLPAPATAALITSAGLLACAIGVLLAAVRPRVPRTGGTGFILYARATTAHEVLRELMTFRGDRVTIAAEEVHILSRLAVTKYRRLRLAVDVLLVALAALVAALPLSRL</sequence>
<dbReference type="InterPro" id="IPR043760">
    <property type="entry name" value="PycTM_dom"/>
</dbReference>
<evidence type="ECO:0000259" key="9">
    <source>
        <dbReference type="Pfam" id="PF18967"/>
    </source>
</evidence>
<dbReference type="Proteomes" id="UP000588112">
    <property type="component" value="Unassembled WGS sequence"/>
</dbReference>
<keyword evidence="2" id="KW-1003">Cell membrane</keyword>
<protein>
    <recommendedName>
        <fullName evidence="9">Pycsar effector protein domain-containing protein</fullName>
    </recommendedName>
</protein>
<evidence type="ECO:0000256" key="3">
    <source>
        <dbReference type="ARBA" id="ARBA00022692"/>
    </source>
</evidence>
<organism evidence="10 11">
    <name type="scientific">Sphaerisporangium krabiense</name>
    <dbReference type="NCBI Taxonomy" id="763782"/>
    <lineage>
        <taxon>Bacteria</taxon>
        <taxon>Bacillati</taxon>
        <taxon>Actinomycetota</taxon>
        <taxon>Actinomycetes</taxon>
        <taxon>Streptosporangiales</taxon>
        <taxon>Streptosporangiaceae</taxon>
        <taxon>Sphaerisporangium</taxon>
    </lineage>
</organism>
<keyword evidence="7 8" id="KW-0472">Membrane</keyword>
<name>A0A7W8Z8Q8_9ACTN</name>
<accession>A0A7W8Z8Q8</accession>
<dbReference type="GO" id="GO:0000166">
    <property type="term" value="F:nucleotide binding"/>
    <property type="evidence" value="ECO:0007669"/>
    <property type="project" value="UniProtKB-KW"/>
</dbReference>
<reference evidence="10 11" key="1">
    <citation type="submission" date="2020-08" db="EMBL/GenBank/DDBJ databases">
        <title>Sequencing the genomes of 1000 actinobacteria strains.</title>
        <authorList>
            <person name="Klenk H.-P."/>
        </authorList>
    </citation>
    <scope>NUCLEOTIDE SEQUENCE [LARGE SCALE GENOMIC DNA]</scope>
    <source>
        <strain evidence="10 11">DSM 45790</strain>
    </source>
</reference>
<keyword evidence="5 8" id="KW-1133">Transmembrane helix</keyword>
<dbReference type="GO" id="GO:0051607">
    <property type="term" value="P:defense response to virus"/>
    <property type="evidence" value="ECO:0007669"/>
    <property type="project" value="UniProtKB-KW"/>
</dbReference>
<evidence type="ECO:0000313" key="11">
    <source>
        <dbReference type="Proteomes" id="UP000588112"/>
    </source>
</evidence>
<evidence type="ECO:0000256" key="8">
    <source>
        <dbReference type="SAM" id="Phobius"/>
    </source>
</evidence>
<keyword evidence="11" id="KW-1185">Reference proteome</keyword>
<gene>
    <name evidence="10" type="ORF">BJ981_005207</name>
</gene>
<keyword evidence="4" id="KW-0547">Nucleotide-binding</keyword>
<keyword evidence="6" id="KW-0051">Antiviral defense</keyword>
<comment type="caution">
    <text evidence="10">The sequence shown here is derived from an EMBL/GenBank/DDBJ whole genome shotgun (WGS) entry which is preliminary data.</text>
</comment>